<accession>A0A9P8L0Y3</accession>
<dbReference type="AlphaFoldDB" id="A0A9P8L0Y3"/>
<evidence type="ECO:0000313" key="2">
    <source>
        <dbReference type="Proteomes" id="UP000698800"/>
    </source>
</evidence>
<proteinExistence type="predicted"/>
<dbReference type="OrthoDB" id="5275938at2759"/>
<evidence type="ECO:0000313" key="1">
    <source>
        <dbReference type="EMBL" id="KAH0536747.1"/>
    </source>
</evidence>
<gene>
    <name evidence="1" type="ORF">FGG08_006419</name>
</gene>
<protein>
    <submittedName>
        <fullName evidence="1">Uncharacterized protein</fullName>
    </submittedName>
</protein>
<keyword evidence="2" id="KW-1185">Reference proteome</keyword>
<sequence length="178" mass="20011">MIFKIIRCRNNAIKETPSPDEILQVAIAADKFDYVIPLTSAIKDWLKCADVTDCDKLWRLMRAAYWSGNAKTFNEISLASMLRCKGSYLQLAVQGVIDADVLMRVCVSLEEDRNRLRMELLQILAKASTYASKTCPCGWSGKHSLAHMVSLRPKSWPPAILEKTVWQAAEEGIARYGS</sequence>
<dbReference type="EMBL" id="JAGHQL010000183">
    <property type="protein sequence ID" value="KAH0536747.1"/>
    <property type="molecule type" value="Genomic_DNA"/>
</dbReference>
<organism evidence="1 2">
    <name type="scientific">Glutinoglossum americanum</name>
    <dbReference type="NCBI Taxonomy" id="1670608"/>
    <lineage>
        <taxon>Eukaryota</taxon>
        <taxon>Fungi</taxon>
        <taxon>Dikarya</taxon>
        <taxon>Ascomycota</taxon>
        <taxon>Pezizomycotina</taxon>
        <taxon>Geoglossomycetes</taxon>
        <taxon>Geoglossales</taxon>
        <taxon>Geoglossaceae</taxon>
        <taxon>Glutinoglossum</taxon>
    </lineage>
</organism>
<dbReference type="Proteomes" id="UP000698800">
    <property type="component" value="Unassembled WGS sequence"/>
</dbReference>
<comment type="caution">
    <text evidence="1">The sequence shown here is derived from an EMBL/GenBank/DDBJ whole genome shotgun (WGS) entry which is preliminary data.</text>
</comment>
<name>A0A9P8L0Y3_9PEZI</name>
<reference evidence="1" key="1">
    <citation type="submission" date="2021-03" db="EMBL/GenBank/DDBJ databases">
        <title>Comparative genomics and phylogenomic investigation of the class Geoglossomycetes provide insights into ecological specialization and systematics.</title>
        <authorList>
            <person name="Melie T."/>
            <person name="Pirro S."/>
            <person name="Miller A.N."/>
            <person name="Quandt A."/>
        </authorList>
    </citation>
    <scope>NUCLEOTIDE SEQUENCE</scope>
    <source>
        <strain evidence="1">GBOQ0MN5Z8</strain>
    </source>
</reference>